<keyword evidence="3" id="KW-1185">Reference proteome</keyword>
<dbReference type="PANTHER" id="PTHR13251">
    <property type="entry name" value="EPILEPSY HOLOPROSENCEPHALY CANDIDATE 1/TMEM1"/>
    <property type="match status" value="1"/>
</dbReference>
<dbReference type="PANTHER" id="PTHR13251:SF3">
    <property type="entry name" value="TRAFFICKING PROTEIN PARTICLE COMPLEX SUBUNIT 10"/>
    <property type="match status" value="1"/>
</dbReference>
<evidence type="ECO:0000313" key="2">
    <source>
        <dbReference type="EMBL" id="KAK0427662.1"/>
    </source>
</evidence>
<reference evidence="2" key="1">
    <citation type="submission" date="2023-06" db="EMBL/GenBank/DDBJ databases">
        <title>Genomic analysis of the entomopathogenic nematode Steinernema hermaphroditum.</title>
        <authorList>
            <person name="Schwarz E.M."/>
            <person name="Heppert J.K."/>
            <person name="Baniya A."/>
            <person name="Schwartz H.T."/>
            <person name="Tan C.-H."/>
            <person name="Antoshechkin I."/>
            <person name="Sternberg P.W."/>
            <person name="Goodrich-Blair H."/>
            <person name="Dillman A.R."/>
        </authorList>
    </citation>
    <scope>NUCLEOTIDE SEQUENCE</scope>
    <source>
        <strain evidence="2">PS9179</strain>
        <tissue evidence="2">Whole animal</tissue>
    </source>
</reference>
<dbReference type="GO" id="GO:0006891">
    <property type="term" value="P:intra-Golgi vesicle-mediated transport"/>
    <property type="evidence" value="ECO:0007669"/>
    <property type="project" value="TreeGrafter"/>
</dbReference>
<name>A0AA39IQI4_9BILA</name>
<dbReference type="Pfam" id="PF23036">
    <property type="entry name" value="TRAPPC10_1st"/>
    <property type="match status" value="1"/>
</dbReference>
<comment type="caution">
    <text evidence="2">The sequence shown here is derived from an EMBL/GenBank/DDBJ whole genome shotgun (WGS) entry which is preliminary data.</text>
</comment>
<organism evidence="2 3">
    <name type="scientific">Steinernema hermaphroditum</name>
    <dbReference type="NCBI Taxonomy" id="289476"/>
    <lineage>
        <taxon>Eukaryota</taxon>
        <taxon>Metazoa</taxon>
        <taxon>Ecdysozoa</taxon>
        <taxon>Nematoda</taxon>
        <taxon>Chromadorea</taxon>
        <taxon>Rhabditida</taxon>
        <taxon>Tylenchina</taxon>
        <taxon>Panagrolaimomorpha</taxon>
        <taxon>Strongyloidoidea</taxon>
        <taxon>Steinernematidae</taxon>
        <taxon>Steinernema</taxon>
    </lineage>
</organism>
<dbReference type="InterPro" id="IPR045126">
    <property type="entry name" value="TRAPPC10/Trs130"/>
</dbReference>
<accession>A0AA39IQI4</accession>
<dbReference type="EMBL" id="JAUCMV010000001">
    <property type="protein sequence ID" value="KAK0427662.1"/>
    <property type="molecule type" value="Genomic_DNA"/>
</dbReference>
<gene>
    <name evidence="2" type="ORF">QR680_010351</name>
</gene>
<dbReference type="AlphaFoldDB" id="A0AA39IQI4"/>
<dbReference type="GO" id="GO:0005829">
    <property type="term" value="C:cytosol"/>
    <property type="evidence" value="ECO:0007669"/>
    <property type="project" value="GOC"/>
</dbReference>
<protein>
    <recommendedName>
        <fullName evidence="1">TRAPPC10/Trs130 N-terminal domain-containing protein</fullName>
    </recommendedName>
</protein>
<dbReference type="Proteomes" id="UP001175271">
    <property type="component" value="Unassembled WGS sequence"/>
</dbReference>
<sequence length="1148" mass="129749">MQGRSNVLPPLALSWAGSDTSLQKCDANISSSFANSVLTWKKNGKTPLNVNFTVRFAKYSDDVVFRPQDRAQDYGKFAFLHLYFIDAATVDEYRSNIRHEVSEWFANLNLVDFTQWLIVFDSTRSKENKTRGQVLERIKSDFSKHINRLIEIYDGSGASMSSLLAAVLANVQTSIDCFATHQEAVLLTHRNRYRNPTWSLVDYLNQHFMILRFYERLNILEHVLEQLDDLSKLVDMWLNLTLSGGKRPFWLESLAADPFREKLYLLNHLVSVVRIPSELNILELRSLIVSRQIALVLEIYEAKRKAQSSNGAGDAPVPSYRSDFATLVLRYANATLDRISADLTILEPKYKLERFHAWAVIFTTETITTTTELCGELGDLEFPQFLGNLLVARSNSIYHLKDSVGDELLTLIEATKSKLEDRDFGAIDRLAEGLKDQESHLKLTEEDHELTERLLKQFHWKRHARFISAQLSRLQWDTARADESLPYLFKFISNVIADRKSIGIVEKLMTTVIDSLKQSDKYRDKMIDYTTLLMLYGSDKEQRTAHQKVLFKLLSDFEESRSIVRVNDSPAPLENMQSPIKIIRTVVESPCISGIPGETIRITLEIDSLFPSALSGSDADIRLVFRPLTTSLLDELKASSGPVFECSFNRAEKVNRFACLTKGSFLGRKHQDASYNELDSSGAFVFKQAKAAKLLPGRNRIVVDGIAVDPGLYVVDRLELKLRNRSLYVVKWRSRNSMPVRSGLPDILCTIQSKQPNVVLLEPDVLLSGIAQKINLEVFSGSTTTVIGGESSDLKLRVDDHSRLQFLNPSDNTWNHKSTVSIGEIDKETKRKVEVYLYLPIDDRFKGVSQVEQKIEVEWMSLRWTLSIKFEPVFQITSKTSLLEENRMVELQLTRPHGIGDSFNITLESATLDSAALLNKSICSDVIVPNSTYCLLFTVPHNAPLTSVAKVTYKMEAKPPNSGESGVSQTKSYCMEETVVLSKEKPEYELCAQLCSEQPKAVLLRTGSPCNLVVSLRSLTHRVETVVIALESDDKFWQIDQRYKLLFVKESGLGQTSFTIVPKMVGFLPYPRIFVHSCSAQTSDSSQVIGEQADFGARRSAFLRTSGRQVHVLSAFASKLSDTTSQDLYLPKPSLRSTAKQRLQKLLA</sequence>
<dbReference type="GO" id="GO:1990071">
    <property type="term" value="C:TRAPPII protein complex"/>
    <property type="evidence" value="ECO:0007669"/>
    <property type="project" value="InterPro"/>
</dbReference>
<feature type="domain" description="TRAPPC10/Trs130 N-terminal" evidence="1">
    <location>
        <begin position="14"/>
        <end position="302"/>
    </location>
</feature>
<dbReference type="InterPro" id="IPR056913">
    <property type="entry name" value="TRAPPC10/Trs130_N"/>
</dbReference>
<proteinExistence type="predicted"/>
<evidence type="ECO:0000259" key="1">
    <source>
        <dbReference type="Pfam" id="PF23036"/>
    </source>
</evidence>
<evidence type="ECO:0000313" key="3">
    <source>
        <dbReference type="Proteomes" id="UP001175271"/>
    </source>
</evidence>
<dbReference type="GO" id="GO:0034498">
    <property type="term" value="P:early endosome to Golgi transport"/>
    <property type="evidence" value="ECO:0007669"/>
    <property type="project" value="TreeGrafter"/>
</dbReference>